<comment type="caution">
    <text evidence="1">The sequence shown here is derived from an EMBL/GenBank/DDBJ whole genome shotgun (WGS) entry which is preliminary data.</text>
</comment>
<dbReference type="RefSeq" id="WP_344613448.1">
    <property type="nucleotide sequence ID" value="NZ_BAAARV010000025.1"/>
</dbReference>
<organism evidence="1 2">
    <name type="scientific">Dactylosporangium salmoneum</name>
    <dbReference type="NCBI Taxonomy" id="53361"/>
    <lineage>
        <taxon>Bacteria</taxon>
        <taxon>Bacillati</taxon>
        <taxon>Actinomycetota</taxon>
        <taxon>Actinomycetes</taxon>
        <taxon>Micromonosporales</taxon>
        <taxon>Micromonosporaceae</taxon>
        <taxon>Dactylosporangium</taxon>
    </lineage>
</organism>
<dbReference type="Proteomes" id="UP001501444">
    <property type="component" value="Unassembled WGS sequence"/>
</dbReference>
<gene>
    <name evidence="1" type="ORF">GCM10010170_034980</name>
</gene>
<accession>A0ABP5TAQ1</accession>
<proteinExistence type="predicted"/>
<sequence length="68" mass="7468">MTVDSLPCGHGVEENLFETEGGPRVLITLRAVWSDGRRLMPGKVWCTQGHGWVTAEDGEFERLAAVKA</sequence>
<reference evidence="2" key="1">
    <citation type="journal article" date="2019" name="Int. J. Syst. Evol. Microbiol.">
        <title>The Global Catalogue of Microorganisms (GCM) 10K type strain sequencing project: providing services to taxonomists for standard genome sequencing and annotation.</title>
        <authorList>
            <consortium name="The Broad Institute Genomics Platform"/>
            <consortium name="The Broad Institute Genome Sequencing Center for Infectious Disease"/>
            <person name="Wu L."/>
            <person name="Ma J."/>
        </authorList>
    </citation>
    <scope>NUCLEOTIDE SEQUENCE [LARGE SCALE GENOMIC DNA]</scope>
    <source>
        <strain evidence="2">JCM 3272</strain>
    </source>
</reference>
<keyword evidence="2" id="KW-1185">Reference proteome</keyword>
<evidence type="ECO:0000313" key="1">
    <source>
        <dbReference type="EMBL" id="GAA2347411.1"/>
    </source>
</evidence>
<name>A0ABP5TAQ1_9ACTN</name>
<protein>
    <submittedName>
        <fullName evidence="1">Uncharacterized protein</fullName>
    </submittedName>
</protein>
<evidence type="ECO:0000313" key="2">
    <source>
        <dbReference type="Proteomes" id="UP001501444"/>
    </source>
</evidence>
<dbReference type="EMBL" id="BAAARV010000025">
    <property type="protein sequence ID" value="GAA2347411.1"/>
    <property type="molecule type" value="Genomic_DNA"/>
</dbReference>